<keyword evidence="3" id="KW-1185">Reference proteome</keyword>
<sequence length="205" mass="23427">MMFAVADISAATGGCMANNGQKMSKVRYGNYYSTITTDKWGENDEIKVLKRMKKAEERLKGRKMEEENDREQRGRAKRLVEKLAKLLTAGDLPFLTASRKTMPKAKKQNNTKKLQLHQQQQQQRSRNSSQSNLFEPMPTIREETDTELMGEDAQNGEETVQPRKNGTETWGEWRTEGEAKKCHGDKYCTKAQQFGTTQPMLQTAT</sequence>
<protein>
    <submittedName>
        <fullName evidence="2">Uncharacterized protein</fullName>
    </submittedName>
</protein>
<feature type="compositionally biased region" description="Low complexity" evidence="1">
    <location>
        <begin position="111"/>
        <end position="133"/>
    </location>
</feature>
<dbReference type="AlphaFoldDB" id="A0ABD2I8S9"/>
<evidence type="ECO:0000313" key="2">
    <source>
        <dbReference type="EMBL" id="KAL3072563.1"/>
    </source>
</evidence>
<evidence type="ECO:0000313" key="3">
    <source>
        <dbReference type="Proteomes" id="UP001620645"/>
    </source>
</evidence>
<comment type="caution">
    <text evidence="2">The sequence shown here is derived from an EMBL/GenBank/DDBJ whole genome shotgun (WGS) entry which is preliminary data.</text>
</comment>
<dbReference type="EMBL" id="JBICCN010000373">
    <property type="protein sequence ID" value="KAL3072563.1"/>
    <property type="molecule type" value="Genomic_DNA"/>
</dbReference>
<organism evidence="2 3">
    <name type="scientific">Heterodera schachtii</name>
    <name type="common">Sugarbeet cyst nematode worm</name>
    <name type="synonym">Tylenchus schachtii</name>
    <dbReference type="NCBI Taxonomy" id="97005"/>
    <lineage>
        <taxon>Eukaryota</taxon>
        <taxon>Metazoa</taxon>
        <taxon>Ecdysozoa</taxon>
        <taxon>Nematoda</taxon>
        <taxon>Chromadorea</taxon>
        <taxon>Rhabditida</taxon>
        <taxon>Tylenchina</taxon>
        <taxon>Tylenchomorpha</taxon>
        <taxon>Tylenchoidea</taxon>
        <taxon>Heteroderidae</taxon>
        <taxon>Heteroderinae</taxon>
        <taxon>Heterodera</taxon>
    </lineage>
</organism>
<feature type="compositionally biased region" description="Basic residues" evidence="1">
    <location>
        <begin position="101"/>
        <end position="110"/>
    </location>
</feature>
<gene>
    <name evidence="2" type="ORF">niasHS_017537</name>
</gene>
<feature type="region of interest" description="Disordered" evidence="1">
    <location>
        <begin position="95"/>
        <end position="182"/>
    </location>
</feature>
<accession>A0ABD2I8S9</accession>
<evidence type="ECO:0000256" key="1">
    <source>
        <dbReference type="SAM" id="MobiDB-lite"/>
    </source>
</evidence>
<name>A0ABD2I8S9_HETSC</name>
<dbReference type="Proteomes" id="UP001620645">
    <property type="component" value="Unassembled WGS sequence"/>
</dbReference>
<reference evidence="2 3" key="1">
    <citation type="submission" date="2024-10" db="EMBL/GenBank/DDBJ databases">
        <authorList>
            <person name="Kim D."/>
        </authorList>
    </citation>
    <scope>NUCLEOTIDE SEQUENCE [LARGE SCALE GENOMIC DNA]</scope>
    <source>
        <strain evidence="2">Taebaek</strain>
    </source>
</reference>
<feature type="compositionally biased region" description="Basic and acidic residues" evidence="1">
    <location>
        <begin position="171"/>
        <end position="182"/>
    </location>
</feature>
<proteinExistence type="predicted"/>